<name>A0A923HXF0_9BURK</name>
<proteinExistence type="predicted"/>
<evidence type="ECO:0000313" key="3">
    <source>
        <dbReference type="EMBL" id="MBC3933959.1"/>
    </source>
</evidence>
<evidence type="ECO:0000313" key="4">
    <source>
        <dbReference type="Proteomes" id="UP000612361"/>
    </source>
</evidence>
<keyword evidence="4" id="KW-1185">Reference proteome</keyword>
<comment type="caution">
    <text evidence="3">The sequence shown here is derived from an EMBL/GenBank/DDBJ whole genome shotgun (WGS) entry which is preliminary data.</text>
</comment>
<feature type="region of interest" description="Disordered" evidence="1">
    <location>
        <begin position="158"/>
        <end position="182"/>
    </location>
</feature>
<feature type="region of interest" description="Disordered" evidence="1">
    <location>
        <begin position="22"/>
        <end position="48"/>
    </location>
</feature>
<feature type="signal peptide" evidence="2">
    <location>
        <begin position="1"/>
        <end position="25"/>
    </location>
</feature>
<feature type="region of interest" description="Disordered" evidence="1">
    <location>
        <begin position="93"/>
        <end position="124"/>
    </location>
</feature>
<dbReference type="Pfam" id="PF07813">
    <property type="entry name" value="LTXXQ"/>
    <property type="match status" value="1"/>
</dbReference>
<keyword evidence="2" id="KW-0732">Signal</keyword>
<dbReference type="GO" id="GO:0042597">
    <property type="term" value="C:periplasmic space"/>
    <property type="evidence" value="ECO:0007669"/>
    <property type="project" value="InterPro"/>
</dbReference>
<reference evidence="3" key="1">
    <citation type="submission" date="2020-08" db="EMBL/GenBank/DDBJ databases">
        <title>Novel species isolated from subtropical streams in China.</title>
        <authorList>
            <person name="Lu H."/>
        </authorList>
    </citation>
    <scope>NUCLEOTIDE SEQUENCE</scope>
    <source>
        <strain evidence="3">CY7W</strain>
    </source>
</reference>
<dbReference type="AlphaFoldDB" id="A0A923HXF0"/>
<dbReference type="InterPro" id="IPR012899">
    <property type="entry name" value="LTXXQ"/>
</dbReference>
<gene>
    <name evidence="3" type="ORF">H8K47_01175</name>
</gene>
<dbReference type="EMBL" id="JACOGG010000001">
    <property type="protein sequence ID" value="MBC3933959.1"/>
    <property type="molecule type" value="Genomic_DNA"/>
</dbReference>
<evidence type="ECO:0000256" key="1">
    <source>
        <dbReference type="SAM" id="MobiDB-lite"/>
    </source>
</evidence>
<evidence type="ECO:0000256" key="2">
    <source>
        <dbReference type="SAM" id="SignalP"/>
    </source>
</evidence>
<dbReference type="Proteomes" id="UP000612361">
    <property type="component" value="Unassembled WGS sequence"/>
</dbReference>
<organism evidence="3 4">
    <name type="scientific">Undibacterium rugosum</name>
    <dbReference type="NCBI Taxonomy" id="2762291"/>
    <lineage>
        <taxon>Bacteria</taxon>
        <taxon>Pseudomonadati</taxon>
        <taxon>Pseudomonadota</taxon>
        <taxon>Betaproteobacteria</taxon>
        <taxon>Burkholderiales</taxon>
        <taxon>Oxalobacteraceae</taxon>
        <taxon>Undibacterium</taxon>
    </lineage>
</organism>
<feature type="compositionally biased region" description="Basic and acidic residues" evidence="1">
    <location>
        <begin position="101"/>
        <end position="124"/>
    </location>
</feature>
<feature type="compositionally biased region" description="Pro residues" evidence="1">
    <location>
        <begin position="29"/>
        <end position="38"/>
    </location>
</feature>
<accession>A0A923HXF0</accession>
<feature type="compositionally biased region" description="Basic and acidic residues" evidence="1">
    <location>
        <begin position="158"/>
        <end position="174"/>
    </location>
</feature>
<feature type="chain" id="PRO_5038023770" evidence="2">
    <location>
        <begin position="26"/>
        <end position="182"/>
    </location>
</feature>
<sequence length="182" mass="20705">MKSIQTVITSMLLTSGIALSAAASAQSVPPQPPPPPPGAGQEGAPGYHAIDMAKWQEKMKERMAKRQAELHELLKLTPAQEPAWKTYVQSMELKNMPQPQDPREMDKLSTPERMERSLERMKEHQASLQNRLAALKTFYGTLTPEQQKLFDENHRRIKKDMQDRMAKEMQRKDGPPPPMPRP</sequence>
<dbReference type="RefSeq" id="WP_186879591.1">
    <property type="nucleotide sequence ID" value="NZ_JACOGG010000001.1"/>
</dbReference>
<protein>
    <submittedName>
        <fullName evidence="3">Spy/CpxP family protein refolding chaperone</fullName>
    </submittedName>
</protein>